<organism evidence="1 2">
    <name type="scientific">Halapricum desulfuricans</name>
    <dbReference type="NCBI Taxonomy" id="2841257"/>
    <lineage>
        <taxon>Archaea</taxon>
        <taxon>Methanobacteriati</taxon>
        <taxon>Methanobacteriota</taxon>
        <taxon>Stenosarchaea group</taxon>
        <taxon>Halobacteria</taxon>
        <taxon>Halobacteriales</taxon>
        <taxon>Haloarculaceae</taxon>
        <taxon>Halapricum</taxon>
    </lineage>
</organism>
<dbReference type="GeneID" id="68851749"/>
<reference evidence="1 2" key="1">
    <citation type="submission" date="2020-11" db="EMBL/GenBank/DDBJ databases">
        <title>Carbohydrate-dependent, anaerobic sulfur respiration: A novel catabolism in halophilic archaea.</title>
        <authorList>
            <person name="Sorokin D.Y."/>
            <person name="Messina E."/>
            <person name="Smedile F."/>
            <person name="La Cono V."/>
            <person name="Hallsworth J.E."/>
            <person name="Yakimov M.M."/>
        </authorList>
    </citation>
    <scope>NUCLEOTIDE SEQUENCE [LARGE SCALE GENOMIC DNA]</scope>
    <source>
        <strain evidence="1 2">HSR12-2</strain>
    </source>
</reference>
<protein>
    <submittedName>
        <fullName evidence="1">Uncharacterized protein</fullName>
    </submittedName>
</protein>
<gene>
    <name evidence="1" type="ORF">HSR122_1102</name>
</gene>
<dbReference type="AlphaFoldDB" id="A0A897NBP1"/>
<dbReference type="EMBL" id="CP064788">
    <property type="protein sequence ID" value="QSG08503.1"/>
    <property type="molecule type" value="Genomic_DNA"/>
</dbReference>
<keyword evidence="2" id="KW-1185">Reference proteome</keyword>
<accession>A0A897NBP1</accession>
<dbReference type="Proteomes" id="UP000662973">
    <property type="component" value="Chromosome"/>
</dbReference>
<name>A0A897NBP1_9EURY</name>
<proteinExistence type="predicted"/>
<evidence type="ECO:0000313" key="2">
    <source>
        <dbReference type="Proteomes" id="UP000662973"/>
    </source>
</evidence>
<evidence type="ECO:0000313" key="1">
    <source>
        <dbReference type="EMBL" id="QSG08503.1"/>
    </source>
</evidence>
<dbReference type="KEGG" id="hds:HSR122_1102"/>
<dbReference type="RefSeq" id="WP_229111724.1">
    <property type="nucleotide sequence ID" value="NZ_CP064788.1"/>
</dbReference>
<sequence>MLLEPPDRDRGFKKERIHRVLLNHPDGELSRYEITQQANASTSWAYDYLDQLENDALVEDTVVLDPRTLYDRWRETRIQPNTIQVSLQQPLDRIQSTGLDYALTTDEAEQIHQGFLFPSTTAVYVHEADIEEWLEMIEQSGLIGGGNTELRATDEHVFYNAQTVEEMTTVSIPQLIVDLLDSDGPAVEAANRLMSRHHGLNDE</sequence>